<feature type="compositionally biased region" description="Polar residues" evidence="1">
    <location>
        <begin position="594"/>
        <end position="611"/>
    </location>
</feature>
<reference evidence="2" key="1">
    <citation type="journal article" date="2014" name="Nat. Commun.">
        <title>The rainbow trout genome provides novel insights into evolution after whole-genome duplication in vertebrates.</title>
        <authorList>
            <person name="Berthelot C."/>
            <person name="Brunet F."/>
            <person name="Chalopin D."/>
            <person name="Juanchich A."/>
            <person name="Bernard M."/>
            <person name="Noel B."/>
            <person name="Bento P."/>
            <person name="Da Silva C."/>
            <person name="Labadie K."/>
            <person name="Alberti A."/>
            <person name="Aury J.M."/>
            <person name="Louis A."/>
            <person name="Dehais P."/>
            <person name="Bardou P."/>
            <person name="Montfort J."/>
            <person name="Klopp C."/>
            <person name="Cabau C."/>
            <person name="Gaspin C."/>
            <person name="Thorgaard G.H."/>
            <person name="Boussaha M."/>
            <person name="Quillet E."/>
            <person name="Guyomard R."/>
            <person name="Galiana D."/>
            <person name="Bobe J."/>
            <person name="Volff J.N."/>
            <person name="Genet C."/>
            <person name="Wincker P."/>
            <person name="Jaillon O."/>
            <person name="Roest Crollius H."/>
            <person name="Guiguen Y."/>
        </authorList>
    </citation>
    <scope>NUCLEOTIDE SEQUENCE [LARGE SCALE GENOMIC DNA]</scope>
</reference>
<dbReference type="STRING" id="8022.A0A060WTQ6"/>
<proteinExistence type="predicted"/>
<dbReference type="PaxDb" id="8022-A0A060WTQ6"/>
<feature type="region of interest" description="Disordered" evidence="1">
    <location>
        <begin position="144"/>
        <end position="180"/>
    </location>
</feature>
<dbReference type="EMBL" id="FR904606">
    <property type="protein sequence ID" value="CDQ67990.1"/>
    <property type="molecule type" value="Genomic_DNA"/>
</dbReference>
<gene>
    <name evidence="2" type="ORF">GSONMT00033376001</name>
</gene>
<evidence type="ECO:0000313" key="3">
    <source>
        <dbReference type="Proteomes" id="UP000193380"/>
    </source>
</evidence>
<reference evidence="2" key="2">
    <citation type="submission" date="2014-03" db="EMBL/GenBank/DDBJ databases">
        <authorList>
            <person name="Genoscope - CEA"/>
        </authorList>
    </citation>
    <scope>NUCLEOTIDE SEQUENCE</scope>
</reference>
<feature type="compositionally biased region" description="Polar residues" evidence="1">
    <location>
        <begin position="379"/>
        <end position="403"/>
    </location>
</feature>
<feature type="compositionally biased region" description="Polar residues" evidence="1">
    <location>
        <begin position="620"/>
        <end position="631"/>
    </location>
</feature>
<sequence length="862" mass="95210">MKRSFSTIGDQCVNGLWQEEYSLKRVSPDRLNRPRQRSIRGIRCNLREPVDHERGRSKERRHLLSPDVSRCNSEERSQDPSQERKQSRSPSEGRTHALHRQGNTSGSPDLSSTPRGRRQLPQTPLRPRPHISYSPLVCRAHLSPPAASEGRARTQEAPGETEDPSLREEGERLAPESGAGVGVVIGVGGPGLGVSHPHHSPHRYISEPYLTLHEELHSPNSSGLDETLTFEAAIATSLGRANTISSAPQLRHNWQVPNGHFHKRLAQASSVVACELLKGETCSYCSQRDQPSVSSAAMQGPAVILLLLSYGTIQQMTFIMGDPTAARQHCQDYNSTCIPHTDKQEKVILAAEKVLGRVATRATLREESHGPRLRDQTAEQDTAKNTNLSAQSLPSVRAQSVPETQKKTRITPETDKLKLTQKIGWLNETSTLQDDKAAKITRNRTVYSQTAGSLHQPNQTNTARDVSGMKGVVVPSQTVETAILSPTAWSENPTEPALLIQESDSDGESIGSGRNTSVRLDDLQIPPKPKQGFGPTRQTWSLEHTIKPNLLEFKKIEEELLRQAVIPLPPVLPPNNSTVTGRKTALEAEEPLGQSPTHQNTTGITSTSTGDKASKRQRGQKTVTKTLTDSGQVMEKGDKEPPTEDLETDTETKTEFESAEEMDTETEMEEIDEDNDKESETEETDVGDSKLAHNITQVNTRQFKNNGGAVKTDVLTELMSPEPRGLERELPPTPLPPASVPGKVHSICPLTQYPHSMHPSDSLWAEFYFCFLRDTEQRGQRVIAMTAGARTQPLTQGLSLKAQRMLYESRMNTLSVPVVSANHQPRHALKERGTAYRPGLRVQQVKSSTHTHRDAHHTKAEA</sequence>
<feature type="compositionally biased region" description="Basic and acidic residues" evidence="1">
    <location>
        <begin position="164"/>
        <end position="174"/>
    </location>
</feature>
<feature type="compositionally biased region" description="Basic and acidic residues" evidence="1">
    <location>
        <begin position="72"/>
        <end position="95"/>
    </location>
</feature>
<dbReference type="AlphaFoldDB" id="A0A060WTQ6"/>
<feature type="region of interest" description="Disordered" evidence="1">
    <location>
        <begin position="362"/>
        <end position="406"/>
    </location>
</feature>
<feature type="compositionally biased region" description="Acidic residues" evidence="1">
    <location>
        <begin position="657"/>
        <end position="686"/>
    </location>
</feature>
<evidence type="ECO:0000256" key="1">
    <source>
        <dbReference type="SAM" id="MobiDB-lite"/>
    </source>
</evidence>
<feature type="compositionally biased region" description="Polar residues" evidence="1">
    <location>
        <begin position="101"/>
        <end position="112"/>
    </location>
</feature>
<feature type="compositionally biased region" description="Basic and acidic residues" evidence="1">
    <location>
        <begin position="363"/>
        <end position="377"/>
    </location>
</feature>
<accession>A0A060WTQ6</accession>
<dbReference type="Proteomes" id="UP000193380">
    <property type="component" value="Unassembled WGS sequence"/>
</dbReference>
<feature type="region of interest" description="Disordered" evidence="1">
    <location>
        <begin position="50"/>
        <end position="131"/>
    </location>
</feature>
<protein>
    <submittedName>
        <fullName evidence="2">Uncharacterized protein</fullName>
    </submittedName>
</protein>
<name>A0A060WTQ6_ONCMY</name>
<feature type="region of interest" description="Disordered" evidence="1">
    <location>
        <begin position="502"/>
        <end position="539"/>
    </location>
</feature>
<organism evidence="2 3">
    <name type="scientific">Oncorhynchus mykiss</name>
    <name type="common">Rainbow trout</name>
    <name type="synonym">Salmo gairdneri</name>
    <dbReference type="NCBI Taxonomy" id="8022"/>
    <lineage>
        <taxon>Eukaryota</taxon>
        <taxon>Metazoa</taxon>
        <taxon>Chordata</taxon>
        <taxon>Craniata</taxon>
        <taxon>Vertebrata</taxon>
        <taxon>Euteleostomi</taxon>
        <taxon>Actinopterygii</taxon>
        <taxon>Neopterygii</taxon>
        <taxon>Teleostei</taxon>
        <taxon>Protacanthopterygii</taxon>
        <taxon>Salmoniformes</taxon>
        <taxon>Salmonidae</taxon>
        <taxon>Salmoninae</taxon>
        <taxon>Oncorhynchus</taxon>
    </lineage>
</organism>
<evidence type="ECO:0000313" key="2">
    <source>
        <dbReference type="EMBL" id="CDQ67990.1"/>
    </source>
</evidence>
<feature type="region of interest" description="Disordered" evidence="1">
    <location>
        <begin position="588"/>
        <end position="688"/>
    </location>
</feature>